<evidence type="ECO:0000256" key="3">
    <source>
        <dbReference type="ARBA" id="ARBA00023082"/>
    </source>
</evidence>
<dbReference type="Pfam" id="PF04542">
    <property type="entry name" value="Sigma70_r2"/>
    <property type="match status" value="1"/>
</dbReference>
<evidence type="ECO:0000313" key="11">
    <source>
        <dbReference type="Proteomes" id="UP000292693"/>
    </source>
</evidence>
<evidence type="ECO:0000313" key="7">
    <source>
        <dbReference type="EMBL" id="RZE24228.1"/>
    </source>
</evidence>
<name>A0A126Y1Z6_9ACTN</name>
<dbReference type="InterPro" id="IPR013325">
    <property type="entry name" value="RNA_pol_sigma_r2"/>
</dbReference>
<dbReference type="KEGG" id="salb:XNR_2250"/>
<dbReference type="GeneID" id="97268020"/>
<dbReference type="Proteomes" id="UP001051844">
    <property type="component" value="Unassembled WGS sequence"/>
</dbReference>
<comment type="similarity">
    <text evidence="1">Belongs to the sigma-70 factor family. ECF subfamily.</text>
</comment>
<keyword evidence="12" id="KW-1185">Reference proteome</keyword>
<dbReference type="InterPro" id="IPR014284">
    <property type="entry name" value="RNA_pol_sigma-70_dom"/>
</dbReference>
<dbReference type="EMBL" id="VOGX01000021">
    <property type="protein sequence ID" value="TWV24753.1"/>
    <property type="molecule type" value="Genomic_DNA"/>
</dbReference>
<dbReference type="SUPFAM" id="SSF88659">
    <property type="entry name" value="Sigma3 and sigma4 domains of RNA polymerase sigma factors"/>
    <property type="match status" value="1"/>
</dbReference>
<evidence type="ECO:0000256" key="1">
    <source>
        <dbReference type="ARBA" id="ARBA00010641"/>
    </source>
</evidence>
<keyword evidence="2" id="KW-0805">Transcription regulation</keyword>
<dbReference type="Gene3D" id="1.10.10.10">
    <property type="entry name" value="Winged helix-like DNA-binding domain superfamily/Winged helix DNA-binding domain"/>
    <property type="match status" value="1"/>
</dbReference>
<dbReference type="GO" id="GO:0016987">
    <property type="term" value="F:sigma factor activity"/>
    <property type="evidence" value="ECO:0007669"/>
    <property type="project" value="UniProtKB-KW"/>
</dbReference>
<gene>
    <name evidence="8" type="ORF">C0Q91_12165</name>
    <name evidence="7" type="ORF">C0Q92_12170</name>
    <name evidence="9" type="ORF">FRZ02_14850</name>
    <name evidence="6" type="ORF">ScoT_25730</name>
</gene>
<dbReference type="InterPro" id="IPR039425">
    <property type="entry name" value="RNA_pol_sigma-70-like"/>
</dbReference>
<sequence length="192" mass="21164">MTPGTPRDRDRLMRDRLLDGEAAALGELYDRYAPLVHSLAHRVLEDERAADRVTRDVFTHAWERPGDYTPGERSLRSWIASLAHHRAVELLRATGAAEHAVTGRGSAEELERTVHRAATAARADYIVTAMPAPLRAALNLAYHQRRDHRQTAADLGVSEEEVRRRLRLGLQMLATAGAPRPPGAPSAFSGAI</sequence>
<dbReference type="Proteomes" id="UP000292693">
    <property type="component" value="Unassembled WGS sequence"/>
</dbReference>
<dbReference type="RefSeq" id="WP_008403983.1">
    <property type="nucleotide sequence ID" value="NC_020990.1"/>
</dbReference>
<feature type="domain" description="RNA polymerase sigma-70 region 2" evidence="5">
    <location>
        <begin position="28"/>
        <end position="94"/>
    </location>
</feature>
<reference evidence="9" key="3">
    <citation type="submission" date="2019-07" db="EMBL/GenBank/DDBJ databases">
        <authorList>
            <person name="Pylro V."/>
            <person name="Dias A."/>
            <person name="Andreote F."/>
            <person name="Varani A."/>
            <person name="Andreote C."/>
            <person name="Bernardo E."/>
            <person name="Martins T."/>
        </authorList>
    </citation>
    <scope>NUCLEOTIDE SEQUENCE</scope>
    <source>
        <strain evidence="9">77</strain>
    </source>
</reference>
<dbReference type="InterPro" id="IPR036388">
    <property type="entry name" value="WH-like_DNA-bd_sf"/>
</dbReference>
<protein>
    <submittedName>
        <fullName evidence="6 7">RNA polymerase sigma factor</fullName>
    </submittedName>
</protein>
<organism evidence="7 11">
    <name type="scientific">Streptomyces albidoflavus</name>
    <dbReference type="NCBI Taxonomy" id="1886"/>
    <lineage>
        <taxon>Bacteria</taxon>
        <taxon>Bacillati</taxon>
        <taxon>Actinomycetota</taxon>
        <taxon>Actinomycetes</taxon>
        <taxon>Kitasatosporales</taxon>
        <taxon>Streptomycetaceae</taxon>
        <taxon>Streptomyces</taxon>
        <taxon>Streptomyces albidoflavus group</taxon>
    </lineage>
</organism>
<proteinExistence type="inferred from homology"/>
<dbReference type="InterPro" id="IPR007627">
    <property type="entry name" value="RNA_pol_sigma70_r2"/>
</dbReference>
<dbReference type="Proteomes" id="UP000318052">
    <property type="component" value="Unassembled WGS sequence"/>
</dbReference>
<evidence type="ECO:0000313" key="9">
    <source>
        <dbReference type="EMBL" id="TWV24753.1"/>
    </source>
</evidence>
<reference evidence="9" key="2">
    <citation type="journal article" date="2019" name="Microbiol. Resour. Announc.">
        <title>Draft Genomic Sequences of Streptomyces misionensis and Streptomyces albidoflavus, bacteria applied for phytopathogen biocontrol.</title>
        <authorList>
            <person name="Pylro V."/>
            <person name="Dias A."/>
            <person name="Andreote F."/>
            <person name="Varani A."/>
            <person name="Andreote C."/>
            <person name="Bernardo E."/>
            <person name="Martins T."/>
        </authorList>
    </citation>
    <scope>NUCLEOTIDE SEQUENCE</scope>
    <source>
        <strain evidence="9">77</strain>
    </source>
</reference>
<dbReference type="EMBL" id="PKLK01000013">
    <property type="protein sequence ID" value="RZE41919.1"/>
    <property type="molecule type" value="Genomic_DNA"/>
</dbReference>
<dbReference type="Proteomes" id="UP000292095">
    <property type="component" value="Unassembled WGS sequence"/>
</dbReference>
<keyword evidence="4" id="KW-0804">Transcription</keyword>
<evidence type="ECO:0000259" key="5">
    <source>
        <dbReference type="Pfam" id="PF04542"/>
    </source>
</evidence>
<dbReference type="EMBL" id="PKLL01000013">
    <property type="protein sequence ID" value="RZE24228.1"/>
    <property type="molecule type" value="Genomic_DNA"/>
</dbReference>
<evidence type="ECO:0000256" key="4">
    <source>
        <dbReference type="ARBA" id="ARBA00023163"/>
    </source>
</evidence>
<dbReference type="SUPFAM" id="SSF88946">
    <property type="entry name" value="Sigma2 domain of RNA polymerase sigma factors"/>
    <property type="match status" value="1"/>
</dbReference>
<reference evidence="6" key="4">
    <citation type="submission" date="2022-09" db="EMBL/GenBank/DDBJ databases">
        <title>Whole genome shotgun sequence of Streptomyces albidoflavus NBRC 12854.</title>
        <authorList>
            <person name="Komaki H."/>
            <person name="Tamura T."/>
        </authorList>
    </citation>
    <scope>NUCLEOTIDE SEQUENCE</scope>
    <source>
        <strain evidence="6">NBRC 12854</strain>
    </source>
</reference>
<evidence type="ECO:0000256" key="2">
    <source>
        <dbReference type="ARBA" id="ARBA00023015"/>
    </source>
</evidence>
<comment type="caution">
    <text evidence="7">The sequence shown here is derived from an EMBL/GenBank/DDBJ whole genome shotgun (WGS) entry which is preliminary data.</text>
</comment>
<dbReference type="GO" id="GO:0006352">
    <property type="term" value="P:DNA-templated transcription initiation"/>
    <property type="evidence" value="ECO:0007669"/>
    <property type="project" value="InterPro"/>
</dbReference>
<accession>A0A126Y1Z6</accession>
<dbReference type="PANTHER" id="PTHR43133:SF62">
    <property type="entry name" value="RNA POLYMERASE SIGMA FACTOR SIGZ"/>
    <property type="match status" value="1"/>
</dbReference>
<evidence type="ECO:0000313" key="8">
    <source>
        <dbReference type="EMBL" id="RZE41919.1"/>
    </source>
</evidence>
<evidence type="ECO:0000313" key="10">
    <source>
        <dbReference type="Proteomes" id="UP000292095"/>
    </source>
</evidence>
<dbReference type="Gene3D" id="1.10.1740.10">
    <property type="match status" value="1"/>
</dbReference>
<keyword evidence="3" id="KW-0731">Sigma factor</keyword>
<dbReference type="NCBIfam" id="TIGR02937">
    <property type="entry name" value="sigma70-ECF"/>
    <property type="match status" value="1"/>
</dbReference>
<accession>A0A0X3XAT9</accession>
<dbReference type="EMBL" id="BNDZ01000005">
    <property type="protein sequence ID" value="GHI46399.1"/>
    <property type="molecule type" value="Genomic_DNA"/>
</dbReference>
<dbReference type="AlphaFoldDB" id="A0A126Y1Z6"/>
<dbReference type="InterPro" id="IPR013324">
    <property type="entry name" value="RNA_pol_sigma_r3/r4-like"/>
</dbReference>
<reference evidence="10 11" key="1">
    <citation type="submission" date="2017-12" db="EMBL/GenBank/DDBJ databases">
        <title>Population genomics insights into the ecological differentiation and adaptive evolution in streptomycetes.</title>
        <authorList>
            <person name="Li Y."/>
            <person name="Huang Y."/>
        </authorList>
    </citation>
    <scope>NUCLEOTIDE SEQUENCE [LARGE SCALE GENOMIC DNA]</scope>
    <source>
        <strain evidence="8 10">FXJ.2339</strain>
        <strain evidence="7 11">NBRC 100770</strain>
    </source>
</reference>
<evidence type="ECO:0000313" key="12">
    <source>
        <dbReference type="Proteomes" id="UP000318052"/>
    </source>
</evidence>
<evidence type="ECO:0000313" key="6">
    <source>
        <dbReference type="EMBL" id="GHI46399.1"/>
    </source>
</evidence>
<dbReference type="PANTHER" id="PTHR43133">
    <property type="entry name" value="RNA POLYMERASE ECF-TYPE SIGMA FACTO"/>
    <property type="match status" value="1"/>
</dbReference>